<feature type="repeat" description="ANK" evidence="3">
    <location>
        <begin position="256"/>
        <end position="288"/>
    </location>
</feature>
<proteinExistence type="predicted"/>
<evidence type="ECO:0000256" key="1">
    <source>
        <dbReference type="ARBA" id="ARBA00022737"/>
    </source>
</evidence>
<dbReference type="AlphaFoldDB" id="A0A8H6MVW3"/>
<reference evidence="5" key="1">
    <citation type="journal article" date="2020" name="Phytopathology">
        <title>Genome Sequence Resources of Colletotrichum truncatum, C. plurivorum, C. musicola, and C. sojae: Four Species Pathogenic to Soybean (Glycine max).</title>
        <authorList>
            <person name="Rogerio F."/>
            <person name="Boufleur T.R."/>
            <person name="Ciampi-Guillardi M."/>
            <person name="Sukno S.A."/>
            <person name="Thon M.R."/>
            <person name="Massola Junior N.S."/>
            <person name="Baroncelli R."/>
        </authorList>
    </citation>
    <scope>NUCLEOTIDE SEQUENCE</scope>
    <source>
        <strain evidence="5">LFN00145</strain>
    </source>
</reference>
<dbReference type="SMART" id="SM00248">
    <property type="entry name" value="ANK"/>
    <property type="match status" value="15"/>
</dbReference>
<feature type="repeat" description="ANK" evidence="3">
    <location>
        <begin position="223"/>
        <end position="255"/>
    </location>
</feature>
<feature type="repeat" description="ANK" evidence="3">
    <location>
        <begin position="490"/>
        <end position="522"/>
    </location>
</feature>
<dbReference type="PROSITE" id="PS50297">
    <property type="entry name" value="ANK_REP_REGION"/>
    <property type="match status" value="14"/>
</dbReference>
<dbReference type="Proteomes" id="UP000654918">
    <property type="component" value="Unassembled WGS sequence"/>
</dbReference>
<organism evidence="5 6">
    <name type="scientific">Colletotrichum plurivorum</name>
    <dbReference type="NCBI Taxonomy" id="2175906"/>
    <lineage>
        <taxon>Eukaryota</taxon>
        <taxon>Fungi</taxon>
        <taxon>Dikarya</taxon>
        <taxon>Ascomycota</taxon>
        <taxon>Pezizomycotina</taxon>
        <taxon>Sordariomycetes</taxon>
        <taxon>Hypocreomycetidae</taxon>
        <taxon>Glomerellales</taxon>
        <taxon>Glomerellaceae</taxon>
        <taxon>Colletotrichum</taxon>
        <taxon>Colletotrichum orchidearum species complex</taxon>
    </lineage>
</organism>
<dbReference type="InterPro" id="IPR036770">
    <property type="entry name" value="Ankyrin_rpt-contain_sf"/>
</dbReference>
<dbReference type="InterPro" id="IPR023214">
    <property type="entry name" value="HAD_sf"/>
</dbReference>
<feature type="repeat" description="ANK" evidence="3">
    <location>
        <begin position="456"/>
        <end position="489"/>
    </location>
</feature>
<feature type="compositionally biased region" description="Low complexity" evidence="4">
    <location>
        <begin position="1143"/>
        <end position="1154"/>
    </location>
</feature>
<feature type="region of interest" description="Disordered" evidence="4">
    <location>
        <begin position="1118"/>
        <end position="1154"/>
    </location>
</feature>
<feature type="compositionally biased region" description="Basic and acidic residues" evidence="4">
    <location>
        <begin position="859"/>
        <end position="877"/>
    </location>
</feature>
<dbReference type="PRINTS" id="PR01415">
    <property type="entry name" value="ANKYRIN"/>
</dbReference>
<dbReference type="Pfam" id="PF12796">
    <property type="entry name" value="Ank_2"/>
    <property type="match status" value="4"/>
</dbReference>
<evidence type="ECO:0000313" key="6">
    <source>
        <dbReference type="Proteomes" id="UP000654918"/>
    </source>
</evidence>
<feature type="repeat" description="ANK" evidence="3">
    <location>
        <begin position="58"/>
        <end position="90"/>
    </location>
</feature>
<keyword evidence="6" id="KW-1185">Reference proteome</keyword>
<dbReference type="SUPFAM" id="SSF56784">
    <property type="entry name" value="HAD-like"/>
    <property type="match status" value="1"/>
</dbReference>
<feature type="repeat" description="ANK" evidence="3">
    <location>
        <begin position="355"/>
        <end position="375"/>
    </location>
</feature>
<dbReference type="PROSITE" id="PS50088">
    <property type="entry name" value="ANK_REPEAT"/>
    <property type="match status" value="14"/>
</dbReference>
<feature type="repeat" description="ANK" evidence="3">
    <location>
        <begin position="124"/>
        <end position="156"/>
    </location>
</feature>
<name>A0A8H6MVW3_9PEZI</name>
<keyword evidence="1" id="KW-0677">Repeat</keyword>
<feature type="repeat" description="ANK" evidence="3">
    <location>
        <begin position="25"/>
        <end position="57"/>
    </location>
</feature>
<dbReference type="PANTHER" id="PTHR24188">
    <property type="entry name" value="ANKYRIN REPEAT PROTEIN"/>
    <property type="match status" value="1"/>
</dbReference>
<keyword evidence="2 3" id="KW-0040">ANK repeat</keyword>
<dbReference type="Gene3D" id="3.40.50.1000">
    <property type="entry name" value="HAD superfamily/HAD-like"/>
    <property type="match status" value="1"/>
</dbReference>
<evidence type="ECO:0000256" key="2">
    <source>
        <dbReference type="ARBA" id="ARBA00023043"/>
    </source>
</evidence>
<feature type="repeat" description="ANK" evidence="3">
    <location>
        <begin position="190"/>
        <end position="222"/>
    </location>
</feature>
<evidence type="ECO:0000256" key="3">
    <source>
        <dbReference type="PROSITE-ProRule" id="PRU00023"/>
    </source>
</evidence>
<evidence type="ECO:0000256" key="4">
    <source>
        <dbReference type="SAM" id="MobiDB-lite"/>
    </source>
</evidence>
<feature type="compositionally biased region" description="Basic and acidic residues" evidence="4">
    <location>
        <begin position="1121"/>
        <end position="1136"/>
    </location>
</feature>
<feature type="region of interest" description="Disordered" evidence="4">
    <location>
        <begin position="845"/>
        <end position="877"/>
    </location>
</feature>
<feature type="compositionally biased region" description="Basic and acidic residues" evidence="4">
    <location>
        <begin position="940"/>
        <end position="966"/>
    </location>
</feature>
<sequence length="1154" mass="125144">SIGGHFEVVKVLLEKGADVSVADNHGFTPLFAASNGGHFEVVKVLLEKGADVSVADNNGWTPLNAASIGGHFEVVKVLLEEGADVSVADNNGWTPLTSASNGGHLEVVKVLLEKGADVSVADNNGWTPLTSASNGGHLEVVKALLKKGADVSVANNNGWTPLFAASNGGHLEVVKVLLEKGADVSVADNNGWTPLTSASNGGHLEVVKVLLEKGADVSVADNNGWTPLYTASNSGHLEVVKVLLEKGADVSVATHHGFTPLNAASNGGHLEVVKVLLEKGADISVANNDGWTPLNVASNGGHLEVVKVLLKKGADVSVANNNGWTPLFAASNGGHLEVVKVLLEKGADVSVANKDGWTPLYTASNGGHLEVVKVLTSRVDLDTKHPRYGQTALSYASEGGHEPVVQFLLANDHVTPCSMDHINRTPLFWASKGGHDAIVQALLNREPAALDWKDRYGSTPLSAAARHGHVNVVKSLLATEAVSINSRDQFGRTPLWWARRHGHSEVSQLLLESGKKRDISLDVDQTVPEGKINVIDLAYYYEQSKLKKELRVKLNSDALSSLYSHVGAVVVTWSLCAVWETIQDRGIFSRSVRVIGGGRIADGYIITPQTKAAVVFQLRDHHGLYVWAFGDSPRDLPMFKLADEAVVVVGVERFRSKCMNAALLTAVGEEGLRARQGPVPNTVRPHLSLDKLPLVDVSNQRFIDSVARRRRLRVLYERRVHWDAGAGDLSTEPTLVRLAFFRYQSQHRYTLFQRLNDTNCTSPVEALDVGKHELDDGKALLKNLALEQLSGALLRHRELPQVLLRNLEFRRGASGQERSQLAAVRYTSIEAFKGQEVRQHTLGDVATTSDARSSHGRHLRQDSSDDRRASREGRRHELVGHRYAPAVPDDADVVDATPGQVCRGWNRYQTTPVEHDGERFEVGKEAEDLAERFSRLTRRQDVEHPDRRDACDVLEDPERKGVGKDGAEDDWDGMMAPLLASAKSGGCPGCTWSIRREERASWLEHAGGVTRSHQRRIQAAAACSGAPPRYDTIAGWKDGPDADDVALLPGLVVRRPLWWVVFYIRTGWGDVLFAGVYLGTARTANGWARIAAGLGPGRLVDWTKAVFCPELCWEKKRKKKEGLGEEEKEECGREGDGVGADVGEGATLGIEGGG</sequence>
<dbReference type="InterPro" id="IPR036412">
    <property type="entry name" value="HAD-like_sf"/>
</dbReference>
<feature type="repeat" description="ANK" evidence="3">
    <location>
        <begin position="289"/>
        <end position="321"/>
    </location>
</feature>
<feature type="region of interest" description="Disordered" evidence="4">
    <location>
        <begin position="940"/>
        <end position="970"/>
    </location>
</feature>
<dbReference type="InterPro" id="IPR002110">
    <property type="entry name" value="Ankyrin_rpt"/>
</dbReference>
<dbReference type="SUPFAM" id="SSF48403">
    <property type="entry name" value="Ankyrin repeat"/>
    <property type="match status" value="2"/>
</dbReference>
<feature type="non-terminal residue" evidence="5">
    <location>
        <position position="1154"/>
    </location>
</feature>
<feature type="repeat" description="ANK" evidence="3">
    <location>
        <begin position="1"/>
        <end position="24"/>
    </location>
</feature>
<dbReference type="EMBL" id="WIGO01000511">
    <property type="protein sequence ID" value="KAF6810076.1"/>
    <property type="molecule type" value="Genomic_DNA"/>
</dbReference>
<dbReference type="Gene3D" id="1.25.40.20">
    <property type="entry name" value="Ankyrin repeat-containing domain"/>
    <property type="match status" value="6"/>
</dbReference>
<dbReference type="PANTHER" id="PTHR24188:SF29">
    <property type="entry name" value="GH09064P"/>
    <property type="match status" value="1"/>
</dbReference>
<feature type="repeat" description="ANK" evidence="3">
    <location>
        <begin position="91"/>
        <end position="123"/>
    </location>
</feature>
<comment type="caution">
    <text evidence="5">The sequence shown here is derived from an EMBL/GenBank/DDBJ whole genome shotgun (WGS) entry which is preliminary data.</text>
</comment>
<feature type="repeat" description="ANK" evidence="3">
    <location>
        <begin position="157"/>
        <end position="189"/>
    </location>
</feature>
<dbReference type="Pfam" id="PF13637">
    <property type="entry name" value="Ank_4"/>
    <property type="match status" value="2"/>
</dbReference>
<evidence type="ECO:0000313" key="5">
    <source>
        <dbReference type="EMBL" id="KAF6810076.1"/>
    </source>
</evidence>
<feature type="repeat" description="ANK" evidence="3">
    <location>
        <begin position="322"/>
        <end position="354"/>
    </location>
</feature>
<accession>A0A8H6MVW3</accession>
<gene>
    <name evidence="5" type="ORF">CPLU01_15383</name>
</gene>
<protein>
    <submittedName>
        <fullName evidence="5">Ankyrin repeat protein</fullName>
    </submittedName>
</protein>